<evidence type="ECO:0000313" key="12">
    <source>
        <dbReference type="Proteomes" id="UP001292094"/>
    </source>
</evidence>
<dbReference type="GO" id="GO:0000139">
    <property type="term" value="C:Golgi membrane"/>
    <property type="evidence" value="ECO:0007669"/>
    <property type="project" value="UniProtKB-SubCell"/>
</dbReference>
<evidence type="ECO:0000256" key="6">
    <source>
        <dbReference type="ARBA" id="ARBA00023034"/>
    </source>
</evidence>
<comment type="caution">
    <text evidence="11">The sequence shown here is derived from an EMBL/GenBank/DDBJ whole genome shotgun (WGS) entry which is preliminary data.</text>
</comment>
<feature type="region of interest" description="Disordered" evidence="10">
    <location>
        <begin position="296"/>
        <end position="324"/>
    </location>
</feature>
<dbReference type="EC" id="2.8.2.-" evidence="9"/>
<dbReference type="PANTHER" id="PTHR12137:SF54">
    <property type="entry name" value="CARBOHYDRATE SULFOTRANSFERASE"/>
    <property type="match status" value="1"/>
</dbReference>
<gene>
    <name evidence="11" type="ORF">Pmani_027086</name>
</gene>
<organism evidence="11 12">
    <name type="scientific">Petrolisthes manimaculis</name>
    <dbReference type="NCBI Taxonomy" id="1843537"/>
    <lineage>
        <taxon>Eukaryota</taxon>
        <taxon>Metazoa</taxon>
        <taxon>Ecdysozoa</taxon>
        <taxon>Arthropoda</taxon>
        <taxon>Crustacea</taxon>
        <taxon>Multicrustacea</taxon>
        <taxon>Malacostraca</taxon>
        <taxon>Eumalacostraca</taxon>
        <taxon>Eucarida</taxon>
        <taxon>Decapoda</taxon>
        <taxon>Pleocyemata</taxon>
        <taxon>Anomura</taxon>
        <taxon>Galatheoidea</taxon>
        <taxon>Porcellanidae</taxon>
        <taxon>Petrolisthes</taxon>
    </lineage>
</organism>
<keyword evidence="6 9" id="KW-0333">Golgi apparatus</keyword>
<proteinExistence type="inferred from homology"/>
<dbReference type="GO" id="GO:0008146">
    <property type="term" value="F:sulfotransferase activity"/>
    <property type="evidence" value="ECO:0007669"/>
    <property type="project" value="InterPro"/>
</dbReference>
<dbReference type="EMBL" id="JAWZYT010003000">
    <property type="protein sequence ID" value="KAK4300733.1"/>
    <property type="molecule type" value="Genomic_DNA"/>
</dbReference>
<dbReference type="Proteomes" id="UP001292094">
    <property type="component" value="Unassembled WGS sequence"/>
</dbReference>
<keyword evidence="8 9" id="KW-0325">Glycoprotein</keyword>
<keyword evidence="4 9" id="KW-0812">Transmembrane</keyword>
<keyword evidence="9" id="KW-0735">Signal-anchor</keyword>
<evidence type="ECO:0000256" key="2">
    <source>
        <dbReference type="ARBA" id="ARBA00006339"/>
    </source>
</evidence>
<keyword evidence="5 9" id="KW-1133">Transmembrane helix</keyword>
<accession>A0AAE1P2Y2</accession>
<dbReference type="InterPro" id="IPR005331">
    <property type="entry name" value="Sulfotransferase"/>
</dbReference>
<evidence type="ECO:0000256" key="10">
    <source>
        <dbReference type="SAM" id="MobiDB-lite"/>
    </source>
</evidence>
<comment type="subcellular location">
    <subcellularLocation>
        <location evidence="1 9">Golgi apparatus membrane</location>
        <topology evidence="1 9">Single-pass type II membrane protein</topology>
    </subcellularLocation>
</comment>
<reference evidence="11" key="1">
    <citation type="submission" date="2023-11" db="EMBL/GenBank/DDBJ databases">
        <title>Genome assemblies of two species of porcelain crab, Petrolisthes cinctipes and Petrolisthes manimaculis (Anomura: Porcellanidae).</title>
        <authorList>
            <person name="Angst P."/>
        </authorList>
    </citation>
    <scope>NUCLEOTIDE SEQUENCE</scope>
    <source>
        <strain evidence="11">PB745_02</strain>
        <tissue evidence="11">Gill</tissue>
    </source>
</reference>
<evidence type="ECO:0000256" key="8">
    <source>
        <dbReference type="ARBA" id="ARBA00023180"/>
    </source>
</evidence>
<dbReference type="AlphaFoldDB" id="A0AAE1P2Y2"/>
<feature type="compositionally biased region" description="Polar residues" evidence="10">
    <location>
        <begin position="315"/>
        <end position="324"/>
    </location>
</feature>
<feature type="transmembrane region" description="Helical" evidence="9">
    <location>
        <begin position="12"/>
        <end position="32"/>
    </location>
</feature>
<evidence type="ECO:0000256" key="5">
    <source>
        <dbReference type="ARBA" id="ARBA00022989"/>
    </source>
</evidence>
<protein>
    <recommendedName>
        <fullName evidence="9">Carbohydrate sulfotransferase</fullName>
        <ecNumber evidence="9">2.8.2.-</ecNumber>
    </recommendedName>
</protein>
<evidence type="ECO:0000256" key="4">
    <source>
        <dbReference type="ARBA" id="ARBA00022692"/>
    </source>
</evidence>
<sequence>MVLISVCRRRRSGRLLVFLTLFLMLYVFYVILSSPLYQTLQWLKTDVDVAGLEMEERARRVEQTCHKYSTQLLHQYSSWLNEEPRWEAINTSLWTNRDILVDRKHSLAWCKVPKVASTSLVKVMLRLAGNVTGDPLESIGRGRTHMLLRTFFPPPTSSEDLAGFTSFMVVRHPFQRLLSAYRDKLLDRTQQYQFKKFKKLYGKAIIKTHRPRRLQRKHTLSQTDHEYHDIPTFTEFVEYLVSTPVWLYNEHWIPYYFTCTPCHHKYSIVMHMSNITREAPYLHHVTGIDITPSHVHITQSRARSTPPTSPPSPPQQVISKTSSSVDTILHNRHNTAASDVDTKRSIWSPHVLSNSNPHNTRPNAPPPHLSQLLHHSNTHTGNKTYSAVVTGNVEAAFFSQINMKQLLKLYDIYKIDFEMFGYDLKPYDSYVVQH</sequence>
<dbReference type="InterPro" id="IPR018011">
    <property type="entry name" value="Carb_sulfotrans_8-10"/>
</dbReference>
<evidence type="ECO:0000256" key="7">
    <source>
        <dbReference type="ARBA" id="ARBA00023136"/>
    </source>
</evidence>
<evidence type="ECO:0000256" key="9">
    <source>
        <dbReference type="RuleBase" id="RU364020"/>
    </source>
</evidence>
<name>A0AAE1P2Y2_9EUCA</name>
<keyword evidence="12" id="KW-1185">Reference proteome</keyword>
<comment type="similarity">
    <text evidence="2 9">Belongs to the sulfotransferase 2 family.</text>
</comment>
<evidence type="ECO:0000313" key="11">
    <source>
        <dbReference type="EMBL" id="KAK4300733.1"/>
    </source>
</evidence>
<dbReference type="Pfam" id="PF03567">
    <property type="entry name" value="Sulfotransfer_2"/>
    <property type="match status" value="1"/>
</dbReference>
<keyword evidence="9" id="KW-0119">Carbohydrate metabolism</keyword>
<evidence type="ECO:0000256" key="1">
    <source>
        <dbReference type="ARBA" id="ARBA00004323"/>
    </source>
</evidence>
<keyword evidence="3 9" id="KW-0808">Transferase</keyword>
<dbReference type="GO" id="GO:0016051">
    <property type="term" value="P:carbohydrate biosynthetic process"/>
    <property type="evidence" value="ECO:0007669"/>
    <property type="project" value="InterPro"/>
</dbReference>
<evidence type="ECO:0000256" key="3">
    <source>
        <dbReference type="ARBA" id="ARBA00022679"/>
    </source>
</evidence>
<keyword evidence="7 9" id="KW-0472">Membrane</keyword>
<dbReference type="PANTHER" id="PTHR12137">
    <property type="entry name" value="CARBOHYDRATE SULFOTRANSFERASE"/>
    <property type="match status" value="1"/>
</dbReference>